<gene>
    <name evidence="2" type="ORF">LCGC14_0242720</name>
</gene>
<protein>
    <submittedName>
        <fullName evidence="2">Uncharacterized protein</fullName>
    </submittedName>
</protein>
<sequence length="58" mass="6472">MPDPKNTQEPHTSGTDGDVLGNAVERTDNAFRGKKDGERLIGKDIPIEEQDAEEEEKY</sequence>
<name>A0A0F9UBP5_9ZZZZ</name>
<feature type="compositionally biased region" description="Acidic residues" evidence="1">
    <location>
        <begin position="47"/>
        <end position="58"/>
    </location>
</feature>
<evidence type="ECO:0000313" key="2">
    <source>
        <dbReference type="EMBL" id="KKN89079.1"/>
    </source>
</evidence>
<evidence type="ECO:0000256" key="1">
    <source>
        <dbReference type="SAM" id="MobiDB-lite"/>
    </source>
</evidence>
<feature type="compositionally biased region" description="Polar residues" evidence="1">
    <location>
        <begin position="1"/>
        <end position="15"/>
    </location>
</feature>
<organism evidence="2">
    <name type="scientific">marine sediment metagenome</name>
    <dbReference type="NCBI Taxonomy" id="412755"/>
    <lineage>
        <taxon>unclassified sequences</taxon>
        <taxon>metagenomes</taxon>
        <taxon>ecological metagenomes</taxon>
    </lineage>
</organism>
<comment type="caution">
    <text evidence="2">The sequence shown here is derived from an EMBL/GenBank/DDBJ whole genome shotgun (WGS) entry which is preliminary data.</text>
</comment>
<accession>A0A0F9UBP5</accession>
<proteinExistence type="predicted"/>
<reference evidence="2" key="1">
    <citation type="journal article" date="2015" name="Nature">
        <title>Complex archaea that bridge the gap between prokaryotes and eukaryotes.</title>
        <authorList>
            <person name="Spang A."/>
            <person name="Saw J.H."/>
            <person name="Jorgensen S.L."/>
            <person name="Zaremba-Niedzwiedzka K."/>
            <person name="Martijn J."/>
            <person name="Lind A.E."/>
            <person name="van Eijk R."/>
            <person name="Schleper C."/>
            <person name="Guy L."/>
            <person name="Ettema T.J."/>
        </authorList>
    </citation>
    <scope>NUCLEOTIDE SEQUENCE</scope>
</reference>
<feature type="compositionally biased region" description="Basic and acidic residues" evidence="1">
    <location>
        <begin position="25"/>
        <end position="46"/>
    </location>
</feature>
<dbReference type="EMBL" id="LAZR01000123">
    <property type="protein sequence ID" value="KKN89079.1"/>
    <property type="molecule type" value="Genomic_DNA"/>
</dbReference>
<feature type="region of interest" description="Disordered" evidence="1">
    <location>
        <begin position="1"/>
        <end position="58"/>
    </location>
</feature>
<dbReference type="AlphaFoldDB" id="A0A0F9UBP5"/>